<evidence type="ECO:0000313" key="2">
    <source>
        <dbReference type="EMBL" id="CAA9427673.1"/>
    </source>
</evidence>
<feature type="compositionally biased region" description="Gly residues" evidence="1">
    <location>
        <begin position="120"/>
        <end position="131"/>
    </location>
</feature>
<feature type="non-terminal residue" evidence="2">
    <location>
        <position position="145"/>
    </location>
</feature>
<gene>
    <name evidence="2" type="ORF">AVDCRST_MAG66-3134</name>
</gene>
<evidence type="ECO:0000256" key="1">
    <source>
        <dbReference type="SAM" id="MobiDB-lite"/>
    </source>
</evidence>
<feature type="compositionally biased region" description="Basic residues" evidence="1">
    <location>
        <begin position="43"/>
        <end position="56"/>
    </location>
</feature>
<proteinExistence type="predicted"/>
<organism evidence="2">
    <name type="scientific">uncultured Pseudonocardia sp</name>
    <dbReference type="NCBI Taxonomy" id="211455"/>
    <lineage>
        <taxon>Bacteria</taxon>
        <taxon>Bacillati</taxon>
        <taxon>Actinomycetota</taxon>
        <taxon>Actinomycetes</taxon>
        <taxon>Pseudonocardiales</taxon>
        <taxon>Pseudonocardiaceae</taxon>
        <taxon>Pseudonocardia</taxon>
        <taxon>environmental samples</taxon>
    </lineage>
</organism>
<dbReference type="EMBL" id="CADCUS010000445">
    <property type="protein sequence ID" value="CAA9427673.1"/>
    <property type="molecule type" value="Genomic_DNA"/>
</dbReference>
<feature type="compositionally biased region" description="Basic residues" evidence="1">
    <location>
        <begin position="20"/>
        <end position="30"/>
    </location>
</feature>
<dbReference type="AlphaFoldDB" id="A0A6J4PXU4"/>
<accession>A0A6J4PXU4</accession>
<reference evidence="2" key="1">
    <citation type="submission" date="2020-02" db="EMBL/GenBank/DDBJ databases">
        <authorList>
            <person name="Meier V. D."/>
        </authorList>
    </citation>
    <scope>NUCLEOTIDE SEQUENCE</scope>
    <source>
        <strain evidence="2">AVDCRST_MAG66</strain>
    </source>
</reference>
<feature type="region of interest" description="Disordered" evidence="1">
    <location>
        <begin position="1"/>
        <end position="145"/>
    </location>
</feature>
<sequence length="145" mass="15618">AHAHRAHGLERHPGTGWRPGRAHQQRRRDVRRQLPEAGGGGGRGHHQPRGARRRRPLVVLRDAALGVHRRGGGYPAVARRAGRRHARPGPGGRVPHLADRPDGPRRGGGARRGRLRGRGAEGQGGVPGQQGPGRHRDHARRGPGV</sequence>
<feature type="compositionally biased region" description="Basic residues" evidence="1">
    <location>
        <begin position="133"/>
        <end position="145"/>
    </location>
</feature>
<feature type="compositionally biased region" description="Basic and acidic residues" evidence="1">
    <location>
        <begin position="96"/>
        <end position="105"/>
    </location>
</feature>
<feature type="compositionally biased region" description="Basic residues" evidence="1">
    <location>
        <begin position="108"/>
        <end position="117"/>
    </location>
</feature>
<name>A0A6J4PXU4_9PSEU</name>
<protein>
    <submittedName>
        <fullName evidence="2">Organic hydroperoxide resistance protein</fullName>
    </submittedName>
</protein>
<feature type="non-terminal residue" evidence="2">
    <location>
        <position position="1"/>
    </location>
</feature>